<feature type="compositionally biased region" description="Low complexity" evidence="21">
    <location>
        <begin position="1339"/>
        <end position="1349"/>
    </location>
</feature>
<comment type="caution">
    <text evidence="23">The sequence shown here is derived from an EMBL/GenBank/DDBJ whole genome shotgun (WGS) entry which is preliminary data.</text>
</comment>
<keyword evidence="13" id="KW-0906">Nuclear pore complex</keyword>
<dbReference type="OMA" id="SASEWEC"/>
<evidence type="ECO:0000256" key="4">
    <source>
        <dbReference type="ARBA" id="ARBA00022448"/>
    </source>
</evidence>
<evidence type="ECO:0000313" key="24">
    <source>
        <dbReference type="Proteomes" id="UP000287033"/>
    </source>
</evidence>
<dbReference type="Proteomes" id="UP000287033">
    <property type="component" value="Unassembled WGS sequence"/>
</dbReference>
<evidence type="ECO:0000256" key="2">
    <source>
        <dbReference type="ARBA" id="ARBA00004126"/>
    </source>
</evidence>
<comment type="cofactor">
    <cofactor evidence="1">
        <name>Zn(2+)</name>
        <dbReference type="ChEBI" id="CHEBI:29105"/>
    </cofactor>
</comment>
<feature type="compositionally biased region" description="Polar residues" evidence="21">
    <location>
        <begin position="614"/>
        <end position="639"/>
    </location>
</feature>
<sequence>MAAATTGGGGGKIRNKRHHIISKPYAKNQGIIGRVTSTVKNIVPGWLQKYFGKTSKSEPVEARGSINNHENDPIIVNETPSFDNGKHQPAPTTSRTAVSTTSSKSALNFSEMLLLRPALSRAHINCAALDTPAHDCQPSTSSSFPVGSSGFSLVKEIKDSGSLHEDDNISTTSGFSSRASDKDVITSRNALPHLWSPDGERSHSVPQQPAVSLKKPSFNLSAFGSSPPSFISTSLLNSSQLGDSPFYPGKTTYGGAAAAVGRTSQTRSTPYQVPIRRQMKAKPASSPSYGVTSATARRILQSLEKMSSPLADAKRIPSTVTAPLSISLEKSTIDATGWQSKVRKLEAQGPPVQKLQTPVTVSGVTNRSVFFKPSLTPGGQSNRHIDRTENQNNSVKEKSPIPEISLQATKSDSCSYQIISSHATNGLASGGAGGKMKRDKGHYSSRGAQEVKALAPELPEVSLPIKNTTLPTFNFGSPSTAPSPVISTVTQLFPDKVVVSNPNHAAFTFSIPNIKATEANLQPISVSTGFTFSEPIDKSAPLVFVSARPSINAAKCTTSPSVSTPTNERKREDCDGLLKPAKTLKQGSVLDVLKGPEFTSSSSSTQCITKSLDSTPATVKPLPSTTGRNSSSTESSNTLGFGDKFKPAEGSWKCGSCLLQNKITDSKCVACQTAKSVHPTQTDNESANKDKPAFKETPVSFGDKFKPALGTWSCDTCLVQNKSEAVKCVACDSPKAGTAVKSALTLPAVSESTRNRELNPSSSTSVGLGLADQFKKPEGFWKCTVCLLQNKADDSKCVACQSAKPGVVPVVANDPVSAPTDGIQGFGDKFKKPAGSWRCETCFIQNSSNVTKCIACTTEKTGSKTDPKGLSSSALSTVASPFSIGIQPSTVDSLQSKDGAAGFKFGNQGNFKFGTSDSASSTHAFGGHKFDVTGGFKFGITSTQKNSEENKKDNSKAPSGGFKFEVAAFGNNSTSIKFGASDTSQQVKKSDMALGGFKFGTEEKKETSVVQLQLDKTEERKDGATVSAVLPEKAVDQESVAAKTFVFGKPDEKQNSLSSTPIAFDKRKDVESQPQSELKKSEQTKESASLSDTSKAESKTGFTFNLVKPVEKPEATETAQQGFVFGATVNASEQGITKPAFSLFGNSSSMSAAANAGGSTTTSIFGNSASATNPPFLFGQASTTVGSANLGNCSESTVAATKQFLFGSQDIKPAVSNSSSGASAVAFPFSSTPSSNTATTSVFKFGASTTTSSSTGGSSNSIFGFGSSSTAAANPPAFGTTQTPVPLFGQSSSQPPAAFASADASTFAFSTSCQQTAFGSQSTSGQPSLFGGQLPNQPPTFGSTSSTSSNTFQFGNSGHSFNFNATNSSNDVFKFGSASTGATQQPGSSGGFQFNPALGFAVGVGGTNPFSTTSSGRSTVTGRKIKTAVRRKK</sequence>
<evidence type="ECO:0000256" key="15">
    <source>
        <dbReference type="ARBA" id="ARBA00023242"/>
    </source>
</evidence>
<feature type="region of interest" description="Disordered" evidence="21">
    <location>
        <begin position="427"/>
        <end position="446"/>
    </location>
</feature>
<evidence type="ECO:0000256" key="9">
    <source>
        <dbReference type="ARBA" id="ARBA00022833"/>
    </source>
</evidence>
<dbReference type="InterPro" id="IPR026054">
    <property type="entry name" value="Nucleoporin"/>
</dbReference>
<keyword evidence="15" id="KW-0539">Nucleus</keyword>
<dbReference type="PANTHER" id="PTHR23193:SF23">
    <property type="entry name" value="NUCLEAR PORE COMPLEX PROTEIN NUP153"/>
    <property type="match status" value="1"/>
</dbReference>
<reference evidence="23 24" key="1">
    <citation type="journal article" date="2018" name="Nat. Ecol. Evol.">
        <title>Shark genomes provide insights into elasmobranch evolution and the origin of vertebrates.</title>
        <authorList>
            <person name="Hara Y"/>
            <person name="Yamaguchi K"/>
            <person name="Onimaru K"/>
            <person name="Kadota M"/>
            <person name="Koyanagi M"/>
            <person name="Keeley SD"/>
            <person name="Tatsumi K"/>
            <person name="Tanaka K"/>
            <person name="Motone F"/>
            <person name="Kageyama Y"/>
            <person name="Nozu R"/>
            <person name="Adachi N"/>
            <person name="Nishimura O"/>
            <person name="Nakagawa R"/>
            <person name="Tanegashima C"/>
            <person name="Kiyatake I"/>
            <person name="Matsumoto R"/>
            <person name="Murakumo K"/>
            <person name="Nishida K"/>
            <person name="Terakita A"/>
            <person name="Kuratani S"/>
            <person name="Sato K"/>
            <person name="Hyodo S Kuraku.S."/>
        </authorList>
    </citation>
    <scope>NUCLEOTIDE SEQUENCE [LARGE SCALE GENOMIC DNA]</scope>
</reference>
<dbReference type="InterPro" id="IPR013913">
    <property type="entry name" value="Nup153_N"/>
</dbReference>
<dbReference type="GO" id="GO:0006405">
    <property type="term" value="P:RNA export from nucleus"/>
    <property type="evidence" value="ECO:0007669"/>
    <property type="project" value="TreeGrafter"/>
</dbReference>
<dbReference type="Pfam" id="PF08604">
    <property type="entry name" value="Nup153"/>
    <property type="match status" value="1"/>
</dbReference>
<dbReference type="GO" id="GO:0005643">
    <property type="term" value="C:nuclear pore"/>
    <property type="evidence" value="ECO:0007669"/>
    <property type="project" value="UniProtKB-SubCell"/>
</dbReference>
<evidence type="ECO:0000259" key="22">
    <source>
        <dbReference type="PROSITE" id="PS50199"/>
    </source>
</evidence>
<feature type="compositionally biased region" description="Polar residues" evidence="21">
    <location>
        <begin position="1318"/>
        <end position="1327"/>
    </location>
</feature>
<feature type="region of interest" description="Disordered" evidence="21">
    <location>
        <begin position="1"/>
        <end position="22"/>
    </location>
</feature>
<evidence type="ECO:0000256" key="10">
    <source>
        <dbReference type="ARBA" id="ARBA00022927"/>
    </source>
</evidence>
<dbReference type="PANTHER" id="PTHR23193">
    <property type="entry name" value="NUCLEAR PORE COMPLEX PROTEIN NUP"/>
    <property type="match status" value="1"/>
</dbReference>
<gene>
    <name evidence="23" type="ORF">chiPu_0010537</name>
</gene>
<keyword evidence="6" id="KW-0677">Repeat</keyword>
<evidence type="ECO:0000256" key="11">
    <source>
        <dbReference type="ARBA" id="ARBA00023010"/>
    </source>
</evidence>
<keyword evidence="4" id="KW-0813">Transport</keyword>
<keyword evidence="11" id="KW-0811">Translocation</keyword>
<keyword evidence="7 20" id="KW-0863">Zinc-finger</keyword>
<evidence type="ECO:0000256" key="18">
    <source>
        <dbReference type="ARBA" id="ARBA00078197"/>
    </source>
</evidence>
<feature type="region of interest" description="Disordered" evidence="21">
    <location>
        <begin position="1405"/>
        <end position="1433"/>
    </location>
</feature>
<comment type="similarity">
    <text evidence="16">Belongs to the NUP153 family.</text>
</comment>
<dbReference type="Gene3D" id="4.10.1060.10">
    <property type="entry name" value="Zinc finger, RanBP2-type"/>
    <property type="match status" value="4"/>
</dbReference>
<dbReference type="OrthoDB" id="79830at2759"/>
<feature type="compositionally biased region" description="Basic residues" evidence="21">
    <location>
        <begin position="1423"/>
        <end position="1433"/>
    </location>
</feature>
<dbReference type="PROSITE" id="PS01358">
    <property type="entry name" value="ZF_RANBP2_1"/>
    <property type="match status" value="4"/>
</dbReference>
<evidence type="ECO:0000256" key="13">
    <source>
        <dbReference type="ARBA" id="ARBA00023132"/>
    </source>
</evidence>
<feature type="compositionally biased region" description="Low complexity" evidence="21">
    <location>
        <begin position="1411"/>
        <end position="1422"/>
    </location>
</feature>
<evidence type="ECO:0000256" key="7">
    <source>
        <dbReference type="ARBA" id="ARBA00022771"/>
    </source>
</evidence>
<accession>A0A401SNV9</accession>
<dbReference type="GO" id="GO:0051028">
    <property type="term" value="P:mRNA transport"/>
    <property type="evidence" value="ECO:0007669"/>
    <property type="project" value="UniProtKB-KW"/>
</dbReference>
<protein>
    <recommendedName>
        <fullName evidence="17">Nuclear pore complex protein Nup153</fullName>
    </recommendedName>
    <alternativeName>
        <fullName evidence="19">153 kDa nucleoporin</fullName>
    </alternativeName>
    <alternativeName>
        <fullName evidence="18">Nucleoporin Nup153</fullName>
    </alternativeName>
</protein>
<feature type="compositionally biased region" description="Basic and acidic residues" evidence="21">
    <location>
        <begin position="383"/>
        <end position="400"/>
    </location>
</feature>
<evidence type="ECO:0000256" key="1">
    <source>
        <dbReference type="ARBA" id="ARBA00001947"/>
    </source>
</evidence>
<evidence type="ECO:0000256" key="3">
    <source>
        <dbReference type="ARBA" id="ARBA00004567"/>
    </source>
</evidence>
<feature type="domain" description="RanBP2-type" evidence="22">
    <location>
        <begin position="708"/>
        <end position="737"/>
    </location>
</feature>
<keyword evidence="9" id="KW-0862">Zinc</keyword>
<organism evidence="23 24">
    <name type="scientific">Chiloscyllium punctatum</name>
    <name type="common">Brownbanded bambooshark</name>
    <name type="synonym">Hemiscyllium punctatum</name>
    <dbReference type="NCBI Taxonomy" id="137246"/>
    <lineage>
        <taxon>Eukaryota</taxon>
        <taxon>Metazoa</taxon>
        <taxon>Chordata</taxon>
        <taxon>Craniata</taxon>
        <taxon>Vertebrata</taxon>
        <taxon>Chondrichthyes</taxon>
        <taxon>Elasmobranchii</taxon>
        <taxon>Galeomorphii</taxon>
        <taxon>Galeoidea</taxon>
        <taxon>Orectolobiformes</taxon>
        <taxon>Hemiscylliidae</taxon>
        <taxon>Chiloscyllium</taxon>
    </lineage>
</organism>
<feature type="compositionally biased region" description="Gly residues" evidence="21">
    <location>
        <begin position="1"/>
        <end position="12"/>
    </location>
</feature>
<dbReference type="InterPro" id="IPR036443">
    <property type="entry name" value="Znf_RanBP2_sf"/>
</dbReference>
<keyword evidence="5" id="KW-0479">Metal-binding</keyword>
<feature type="region of interest" description="Disordered" evidence="21">
    <location>
        <begin position="1051"/>
        <end position="1096"/>
    </location>
</feature>
<dbReference type="EMBL" id="BEZZ01000411">
    <property type="protein sequence ID" value="GCC32077.1"/>
    <property type="molecule type" value="Genomic_DNA"/>
</dbReference>
<keyword evidence="24" id="KW-1185">Reference proteome</keyword>
<evidence type="ECO:0000256" key="19">
    <source>
        <dbReference type="ARBA" id="ARBA00079437"/>
    </source>
</evidence>
<feature type="compositionally biased region" description="Basic and acidic residues" evidence="21">
    <location>
        <begin position="1064"/>
        <end position="1085"/>
    </location>
</feature>
<dbReference type="GO" id="GO:0003677">
    <property type="term" value="F:DNA binding"/>
    <property type="evidence" value="ECO:0007669"/>
    <property type="project" value="UniProtKB-KW"/>
</dbReference>
<dbReference type="SUPFAM" id="SSF90209">
    <property type="entry name" value="Ran binding protein zinc finger-like"/>
    <property type="match status" value="4"/>
</dbReference>
<dbReference type="GO" id="GO:0017056">
    <property type="term" value="F:structural constituent of nuclear pore"/>
    <property type="evidence" value="ECO:0007669"/>
    <property type="project" value="TreeGrafter"/>
</dbReference>
<name>A0A401SNV9_CHIPU</name>
<dbReference type="PROSITE" id="PS50199">
    <property type="entry name" value="ZF_RANBP2_2"/>
    <property type="match status" value="4"/>
</dbReference>
<keyword evidence="8" id="KW-0509">mRNA transport</keyword>
<evidence type="ECO:0000256" key="20">
    <source>
        <dbReference type="PROSITE-ProRule" id="PRU00322"/>
    </source>
</evidence>
<evidence type="ECO:0000313" key="23">
    <source>
        <dbReference type="EMBL" id="GCC32077.1"/>
    </source>
</evidence>
<feature type="region of interest" description="Disordered" evidence="21">
    <location>
        <begin position="371"/>
        <end position="400"/>
    </location>
</feature>
<dbReference type="GO" id="GO:0031965">
    <property type="term" value="C:nuclear membrane"/>
    <property type="evidence" value="ECO:0007669"/>
    <property type="project" value="UniProtKB-SubCell"/>
</dbReference>
<evidence type="ECO:0000256" key="5">
    <source>
        <dbReference type="ARBA" id="ARBA00022723"/>
    </source>
</evidence>
<evidence type="ECO:0000256" key="16">
    <source>
        <dbReference type="ARBA" id="ARBA00060842"/>
    </source>
</evidence>
<keyword evidence="14" id="KW-0472">Membrane</keyword>
<feature type="domain" description="RanBP2-type" evidence="22">
    <location>
        <begin position="648"/>
        <end position="677"/>
    </location>
</feature>
<dbReference type="GO" id="GO:0006606">
    <property type="term" value="P:protein import into nucleus"/>
    <property type="evidence" value="ECO:0007669"/>
    <property type="project" value="TreeGrafter"/>
</dbReference>
<dbReference type="InterPro" id="IPR001876">
    <property type="entry name" value="Znf_RanBP2"/>
</dbReference>
<proteinExistence type="inferred from homology"/>
<feature type="region of interest" description="Disordered" evidence="21">
    <location>
        <begin position="1274"/>
        <end position="1294"/>
    </location>
</feature>
<feature type="domain" description="RanBP2-type" evidence="22">
    <location>
        <begin position="777"/>
        <end position="806"/>
    </location>
</feature>
<keyword evidence="10" id="KW-0653">Protein transport</keyword>
<dbReference type="Pfam" id="PF00641">
    <property type="entry name" value="Zn_ribbon_RanBP"/>
    <property type="match status" value="4"/>
</dbReference>
<feature type="region of interest" description="Disordered" evidence="21">
    <location>
        <begin position="80"/>
        <end position="99"/>
    </location>
</feature>
<feature type="region of interest" description="Disordered" evidence="21">
    <location>
        <begin position="162"/>
        <end position="183"/>
    </location>
</feature>
<dbReference type="FunFam" id="4.10.1060.10:FF:000001">
    <property type="entry name" value="Nuclear pore complex protein Nup153"/>
    <property type="match status" value="4"/>
</dbReference>
<dbReference type="GO" id="GO:0008270">
    <property type="term" value="F:zinc ion binding"/>
    <property type="evidence" value="ECO:0007669"/>
    <property type="project" value="UniProtKB-KW"/>
</dbReference>
<feature type="region of interest" description="Disordered" evidence="21">
    <location>
        <begin position="1318"/>
        <end position="1349"/>
    </location>
</feature>
<keyword evidence="12" id="KW-0238">DNA-binding</keyword>
<evidence type="ECO:0000256" key="6">
    <source>
        <dbReference type="ARBA" id="ARBA00022737"/>
    </source>
</evidence>
<feature type="region of interest" description="Disordered" evidence="21">
    <location>
        <begin position="614"/>
        <end position="640"/>
    </location>
</feature>
<evidence type="ECO:0000256" key="17">
    <source>
        <dbReference type="ARBA" id="ARBA00068609"/>
    </source>
</evidence>
<feature type="domain" description="RanBP2-type" evidence="22">
    <location>
        <begin position="833"/>
        <end position="862"/>
    </location>
</feature>
<evidence type="ECO:0000256" key="8">
    <source>
        <dbReference type="ARBA" id="ARBA00022816"/>
    </source>
</evidence>
<evidence type="ECO:0000256" key="12">
    <source>
        <dbReference type="ARBA" id="ARBA00023125"/>
    </source>
</evidence>
<dbReference type="STRING" id="137246.A0A401SNV9"/>
<dbReference type="SMART" id="SM00547">
    <property type="entry name" value="ZnF_RBZ"/>
    <property type="match status" value="4"/>
</dbReference>
<feature type="compositionally biased region" description="Polar residues" evidence="21">
    <location>
        <begin position="169"/>
        <end position="178"/>
    </location>
</feature>
<evidence type="ECO:0000256" key="21">
    <source>
        <dbReference type="SAM" id="MobiDB-lite"/>
    </source>
</evidence>
<comment type="subcellular location">
    <subcellularLocation>
        <location evidence="2">Nucleus membrane</location>
    </subcellularLocation>
    <subcellularLocation>
        <location evidence="3">Nucleus</location>
        <location evidence="3">Nuclear pore complex</location>
    </subcellularLocation>
</comment>
<dbReference type="GO" id="GO:0008139">
    <property type="term" value="F:nuclear localization sequence binding"/>
    <property type="evidence" value="ECO:0007669"/>
    <property type="project" value="TreeGrafter"/>
</dbReference>
<evidence type="ECO:0000256" key="14">
    <source>
        <dbReference type="ARBA" id="ARBA00023136"/>
    </source>
</evidence>